<dbReference type="PANTHER" id="PTHR16517:SF50">
    <property type="entry name" value="TUBBY-LIKE F-BOX PROTEIN 7"/>
    <property type="match status" value="1"/>
</dbReference>
<evidence type="ECO:0000256" key="2">
    <source>
        <dbReference type="SAM" id="MobiDB-lite"/>
    </source>
</evidence>
<dbReference type="Proteomes" id="UP000243459">
    <property type="component" value="Unassembled WGS sequence"/>
</dbReference>
<dbReference type="InterPro" id="IPR013078">
    <property type="entry name" value="His_Pase_superF_clade-1"/>
</dbReference>
<evidence type="ECO:0000256" key="1">
    <source>
        <dbReference type="ARBA" id="ARBA00007129"/>
    </source>
</evidence>
<comment type="similarity">
    <text evidence="1">Belongs to the TUB family.</text>
</comment>
<reference evidence="5" key="1">
    <citation type="journal article" date="2017" name="Nat. Commun.">
        <title>The asparagus genome sheds light on the origin and evolution of a young Y chromosome.</title>
        <authorList>
            <person name="Harkess A."/>
            <person name="Zhou J."/>
            <person name="Xu C."/>
            <person name="Bowers J.E."/>
            <person name="Van der Hulst R."/>
            <person name="Ayyampalayam S."/>
            <person name="Mercati F."/>
            <person name="Riccardi P."/>
            <person name="McKain M.R."/>
            <person name="Kakrana A."/>
            <person name="Tang H."/>
            <person name="Ray J."/>
            <person name="Groenendijk J."/>
            <person name="Arikit S."/>
            <person name="Mathioni S.M."/>
            <person name="Nakano M."/>
            <person name="Shan H."/>
            <person name="Telgmann-Rauber A."/>
            <person name="Kanno A."/>
            <person name="Yue Z."/>
            <person name="Chen H."/>
            <person name="Li W."/>
            <person name="Chen Y."/>
            <person name="Xu X."/>
            <person name="Zhang Y."/>
            <person name="Luo S."/>
            <person name="Chen H."/>
            <person name="Gao J."/>
            <person name="Mao Z."/>
            <person name="Pires J.C."/>
            <person name="Luo M."/>
            <person name="Kudrna D."/>
            <person name="Wing R.A."/>
            <person name="Meyers B.C."/>
            <person name="Yi K."/>
            <person name="Kong H."/>
            <person name="Lavrijsen P."/>
            <person name="Sunseri F."/>
            <person name="Falavigna A."/>
            <person name="Ye Y."/>
            <person name="Leebens-Mack J.H."/>
            <person name="Chen G."/>
        </authorList>
    </citation>
    <scope>NUCLEOTIDE SEQUENCE [LARGE SCALE GENOMIC DNA]</scope>
    <source>
        <strain evidence="5">cv. DH0086</strain>
    </source>
</reference>
<dbReference type="InterPro" id="IPR025659">
    <property type="entry name" value="Tubby-like_C"/>
</dbReference>
<feature type="domain" description="Tubby C-terminal" evidence="3">
    <location>
        <begin position="254"/>
        <end position="329"/>
    </location>
</feature>
<sequence>MTREGRSRGRSKQRSSRDDELQGMTSFEGGVDDELRGRSRRRDSRDDELLGRSRRRGSRENGENPSPRIHLESGKEKFGNAYRQWQKDAPNFNIDGHYPVKELWDRAKSCRSKILAHKGKSVIVVAHNATNQALVETTLGLGMDYFRVMLQSNCGVSVLDFTRKPRDDSPHVCINRLNQPGPKELPMQCFIKRNKKNSTFYLYLTLNQNLISWAISSQYTTAAHLSLSQKHQVVGGADASPASKSAHNLRLVISRLVMHTNSTFSNLEDQEECFADYNALQPKNPPKEKNHLNLLSVVLRNKAPRWHEHLQCWCLNFHGRVTVASVKNF</sequence>
<dbReference type="InterPro" id="IPR000007">
    <property type="entry name" value="Tubby_C"/>
</dbReference>
<proteinExistence type="inferred from homology"/>
<dbReference type="SUPFAM" id="SSF53254">
    <property type="entry name" value="Phosphoglycerate mutase-like"/>
    <property type="match status" value="1"/>
</dbReference>
<gene>
    <name evidence="4" type="ORF">A4U43_UnF4740</name>
</gene>
<dbReference type="Gene3D" id="3.20.90.10">
    <property type="entry name" value="Tubby Protein, Chain A"/>
    <property type="match status" value="1"/>
</dbReference>
<dbReference type="EMBL" id="KV863567">
    <property type="protein sequence ID" value="ONK55337.1"/>
    <property type="molecule type" value="Genomic_DNA"/>
</dbReference>
<dbReference type="Pfam" id="PF01167">
    <property type="entry name" value="Tub"/>
    <property type="match status" value="1"/>
</dbReference>
<dbReference type="InterPro" id="IPR029033">
    <property type="entry name" value="His_PPase_superfam"/>
</dbReference>
<feature type="compositionally biased region" description="Basic and acidic residues" evidence="2">
    <location>
        <begin position="33"/>
        <end position="51"/>
    </location>
</feature>
<keyword evidence="5" id="KW-1185">Reference proteome</keyword>
<feature type="region of interest" description="Disordered" evidence="2">
    <location>
        <begin position="1"/>
        <end position="75"/>
    </location>
</feature>
<organism evidence="4 5">
    <name type="scientific">Asparagus officinalis</name>
    <name type="common">Garden asparagus</name>
    <dbReference type="NCBI Taxonomy" id="4686"/>
    <lineage>
        <taxon>Eukaryota</taxon>
        <taxon>Viridiplantae</taxon>
        <taxon>Streptophyta</taxon>
        <taxon>Embryophyta</taxon>
        <taxon>Tracheophyta</taxon>
        <taxon>Spermatophyta</taxon>
        <taxon>Magnoliopsida</taxon>
        <taxon>Liliopsida</taxon>
        <taxon>Asparagales</taxon>
        <taxon>Asparagaceae</taxon>
        <taxon>Asparagoideae</taxon>
        <taxon>Asparagus</taxon>
    </lineage>
</organism>
<dbReference type="PANTHER" id="PTHR16517">
    <property type="entry name" value="TUBBY-RELATED"/>
    <property type="match status" value="1"/>
</dbReference>
<dbReference type="SUPFAM" id="SSF54518">
    <property type="entry name" value="Tubby C-terminal domain-like"/>
    <property type="match status" value="1"/>
</dbReference>
<accession>A0A1R3L6U3</accession>
<dbReference type="Gramene" id="ONK55337">
    <property type="protein sequence ID" value="ONK55337"/>
    <property type="gene ID" value="A4U43_UnF4740"/>
</dbReference>
<protein>
    <recommendedName>
        <fullName evidence="3">Tubby C-terminal domain-containing protein</fullName>
    </recommendedName>
</protein>
<dbReference type="PRINTS" id="PR01573">
    <property type="entry name" value="SUPERTUBBY"/>
</dbReference>
<dbReference type="Gene3D" id="3.40.50.1240">
    <property type="entry name" value="Phosphoglycerate mutase-like"/>
    <property type="match status" value="1"/>
</dbReference>
<dbReference type="AlphaFoldDB" id="A0A1R3L6U3"/>
<evidence type="ECO:0000313" key="4">
    <source>
        <dbReference type="EMBL" id="ONK55337.1"/>
    </source>
</evidence>
<dbReference type="Pfam" id="PF00300">
    <property type="entry name" value="His_Phos_1"/>
    <property type="match status" value="1"/>
</dbReference>
<evidence type="ECO:0000313" key="5">
    <source>
        <dbReference type="Proteomes" id="UP000243459"/>
    </source>
</evidence>
<name>A0A1R3L6U3_ASPOF</name>
<evidence type="ECO:0000259" key="3">
    <source>
        <dbReference type="Pfam" id="PF01167"/>
    </source>
</evidence>